<dbReference type="InterPro" id="IPR018939">
    <property type="entry name" value="Autophagy-rel_prot_27"/>
</dbReference>
<dbReference type="GO" id="GO:0005802">
    <property type="term" value="C:trans-Golgi network"/>
    <property type="evidence" value="ECO:0007669"/>
    <property type="project" value="TreeGrafter"/>
</dbReference>
<protein>
    <submittedName>
        <fullName evidence="8">Jg12582 protein</fullName>
    </submittedName>
</protein>
<dbReference type="OrthoDB" id="29460at2759"/>
<dbReference type="GO" id="GO:0000139">
    <property type="term" value="C:Golgi membrane"/>
    <property type="evidence" value="ECO:0007669"/>
    <property type="project" value="UniProtKB-SubCell"/>
</dbReference>
<dbReference type="EMBL" id="CAKXAJ010026150">
    <property type="protein sequence ID" value="CAH2258917.1"/>
    <property type="molecule type" value="Genomic_DNA"/>
</dbReference>
<evidence type="ECO:0000256" key="1">
    <source>
        <dbReference type="ARBA" id="ARBA00004167"/>
    </source>
</evidence>
<feature type="transmembrane region" description="Helical" evidence="6">
    <location>
        <begin position="196"/>
        <end position="215"/>
    </location>
</feature>
<keyword evidence="4 6" id="KW-1133">Transmembrane helix</keyword>
<keyword evidence="2 6" id="KW-0812">Transmembrane</keyword>
<dbReference type="AlphaFoldDB" id="A0A8S4SCB9"/>
<keyword evidence="5 6" id="KW-0472">Membrane</keyword>
<evidence type="ECO:0000256" key="6">
    <source>
        <dbReference type="SAM" id="Phobius"/>
    </source>
</evidence>
<evidence type="ECO:0000256" key="7">
    <source>
        <dbReference type="SAM" id="SignalP"/>
    </source>
</evidence>
<dbReference type="PANTHER" id="PTHR15071:SF0">
    <property type="entry name" value="MANNOSE 6-PHOSPHATE RECEPTOR-LIKE PROTEIN 1"/>
    <property type="match status" value="1"/>
</dbReference>
<dbReference type="Proteomes" id="UP000838756">
    <property type="component" value="Unassembled WGS sequence"/>
</dbReference>
<organism evidence="8 9">
    <name type="scientific">Pararge aegeria aegeria</name>
    <dbReference type="NCBI Taxonomy" id="348720"/>
    <lineage>
        <taxon>Eukaryota</taxon>
        <taxon>Metazoa</taxon>
        <taxon>Ecdysozoa</taxon>
        <taxon>Arthropoda</taxon>
        <taxon>Hexapoda</taxon>
        <taxon>Insecta</taxon>
        <taxon>Pterygota</taxon>
        <taxon>Neoptera</taxon>
        <taxon>Endopterygota</taxon>
        <taxon>Lepidoptera</taxon>
        <taxon>Glossata</taxon>
        <taxon>Ditrysia</taxon>
        <taxon>Papilionoidea</taxon>
        <taxon>Nymphalidae</taxon>
        <taxon>Satyrinae</taxon>
        <taxon>Satyrini</taxon>
        <taxon>Parargina</taxon>
        <taxon>Pararge</taxon>
    </lineage>
</organism>
<feature type="signal peptide" evidence="7">
    <location>
        <begin position="1"/>
        <end position="23"/>
    </location>
</feature>
<comment type="caution">
    <text evidence="8">The sequence shown here is derived from an EMBL/GenBank/DDBJ whole genome shotgun (WGS) entry which is preliminary data.</text>
</comment>
<keyword evidence="9" id="KW-1185">Reference proteome</keyword>
<evidence type="ECO:0000256" key="3">
    <source>
        <dbReference type="ARBA" id="ARBA00022729"/>
    </source>
</evidence>
<sequence length="277" mass="30390">MISCGNLSRVFIILGVFLTTVYTQDVCVKKGPCTCEFPNGTGIDLTPSAKSPYFSTQIYKLENNGTRLALSTFYYHPCNDVVLPINTSAASFTTCKDSLALCWYISFMDLLNTTKDTFKKDGGNYQYLGTSNSSDFTADGKSIIYPNVPSSTVVMLICATTEDQLEVYSLADQSRIVLAFYSKEACLKQIEEPGRSLGSTLLIIFFSFVILYLVLGICTKKFLMGATGLEVIPNLAFWSDLPNLVKDGWAFAINGFKLPNRGPGPVTSPDPNSYDSI</sequence>
<proteinExistence type="predicted"/>
<name>A0A8S4SCB9_9NEOP</name>
<evidence type="ECO:0000256" key="5">
    <source>
        <dbReference type="ARBA" id="ARBA00023136"/>
    </source>
</evidence>
<evidence type="ECO:0000256" key="4">
    <source>
        <dbReference type="ARBA" id="ARBA00022989"/>
    </source>
</evidence>
<gene>
    <name evidence="8" type="primary">jg12582</name>
    <name evidence="8" type="ORF">PAEG_LOCUS23467</name>
</gene>
<evidence type="ECO:0000313" key="9">
    <source>
        <dbReference type="Proteomes" id="UP000838756"/>
    </source>
</evidence>
<feature type="chain" id="PRO_5035721902" evidence="7">
    <location>
        <begin position="24"/>
        <end position="277"/>
    </location>
</feature>
<dbReference type="PANTHER" id="PTHR15071">
    <property type="entry name" value="MANNOSE-6-PHOSPHATE RECEPTOR FAMILY MEMBER"/>
    <property type="match status" value="1"/>
</dbReference>
<evidence type="ECO:0000313" key="8">
    <source>
        <dbReference type="EMBL" id="CAH2258917.1"/>
    </source>
</evidence>
<accession>A0A8S4SCB9</accession>
<dbReference type="Pfam" id="PF09451">
    <property type="entry name" value="ATG27"/>
    <property type="match status" value="1"/>
</dbReference>
<keyword evidence="3 7" id="KW-0732">Signal</keyword>
<reference evidence="8" key="1">
    <citation type="submission" date="2022-03" db="EMBL/GenBank/DDBJ databases">
        <authorList>
            <person name="Lindestad O."/>
        </authorList>
    </citation>
    <scope>NUCLEOTIDE SEQUENCE</scope>
</reference>
<comment type="subcellular location">
    <subcellularLocation>
        <location evidence="1">Membrane</location>
        <topology evidence="1">Single-pass membrane protein</topology>
    </subcellularLocation>
</comment>
<evidence type="ECO:0000256" key="2">
    <source>
        <dbReference type="ARBA" id="ARBA00022692"/>
    </source>
</evidence>